<dbReference type="SMART" id="SM00368">
    <property type="entry name" value="LRR_RI"/>
    <property type="match status" value="2"/>
</dbReference>
<dbReference type="Proteomes" id="UP001295423">
    <property type="component" value="Unassembled WGS sequence"/>
</dbReference>
<dbReference type="InterPro" id="IPR032675">
    <property type="entry name" value="LRR_dom_sf"/>
</dbReference>
<evidence type="ECO:0000313" key="2">
    <source>
        <dbReference type="EMBL" id="CAJ1893497.1"/>
    </source>
</evidence>
<dbReference type="PANTHER" id="PTHR24111">
    <property type="entry name" value="LEUCINE-RICH REPEAT-CONTAINING PROTEIN 34"/>
    <property type="match status" value="1"/>
</dbReference>
<dbReference type="AlphaFoldDB" id="A0AAD2CBM7"/>
<reference evidence="2" key="1">
    <citation type="submission" date="2023-08" db="EMBL/GenBank/DDBJ databases">
        <authorList>
            <person name="Audoor S."/>
            <person name="Bilcke G."/>
        </authorList>
    </citation>
    <scope>NUCLEOTIDE SEQUENCE</scope>
</reference>
<dbReference type="InterPro" id="IPR052201">
    <property type="entry name" value="LRR-containing_regulator"/>
</dbReference>
<accession>A0AAD2CBM7</accession>
<protein>
    <submittedName>
        <fullName evidence="2">Uncharacterized protein</fullName>
    </submittedName>
</protein>
<dbReference type="PANTHER" id="PTHR24111:SF0">
    <property type="entry name" value="LEUCINE-RICH REPEAT-CONTAINING PROTEIN"/>
    <property type="match status" value="1"/>
</dbReference>
<proteinExistence type="predicted"/>
<dbReference type="Gene3D" id="3.80.10.10">
    <property type="entry name" value="Ribonuclease Inhibitor"/>
    <property type="match status" value="2"/>
</dbReference>
<dbReference type="Pfam" id="PF13516">
    <property type="entry name" value="LRR_6"/>
    <property type="match status" value="2"/>
</dbReference>
<comment type="caution">
    <text evidence="2">The sequence shown here is derived from an EMBL/GenBank/DDBJ whole genome shotgun (WGS) entry which is preliminary data.</text>
</comment>
<dbReference type="InterPro" id="IPR001611">
    <property type="entry name" value="Leu-rich_rpt"/>
</dbReference>
<evidence type="ECO:0000313" key="3">
    <source>
        <dbReference type="Proteomes" id="UP001295423"/>
    </source>
</evidence>
<gene>
    <name evidence="2" type="ORF">CYCCA115_LOCUS123</name>
</gene>
<dbReference type="SUPFAM" id="SSF52047">
    <property type="entry name" value="RNI-like"/>
    <property type="match status" value="1"/>
</dbReference>
<dbReference type="EMBL" id="CAKOGP040000001">
    <property type="protein sequence ID" value="CAJ1893497.1"/>
    <property type="molecule type" value="Genomic_DNA"/>
</dbReference>
<evidence type="ECO:0000256" key="1">
    <source>
        <dbReference type="ARBA" id="ARBA00022737"/>
    </source>
</evidence>
<keyword evidence="1" id="KW-0677">Repeat</keyword>
<organism evidence="2 3">
    <name type="scientific">Cylindrotheca closterium</name>
    <dbReference type="NCBI Taxonomy" id="2856"/>
    <lineage>
        <taxon>Eukaryota</taxon>
        <taxon>Sar</taxon>
        <taxon>Stramenopiles</taxon>
        <taxon>Ochrophyta</taxon>
        <taxon>Bacillariophyta</taxon>
        <taxon>Bacillariophyceae</taxon>
        <taxon>Bacillariophycidae</taxon>
        <taxon>Bacillariales</taxon>
        <taxon>Bacillariaceae</taxon>
        <taxon>Cylindrotheca</taxon>
    </lineage>
</organism>
<sequence>MKVSQQLIDGEWPIEQSVNFDGSAFPNHSQQSATEVFLTALERNGKLKRLRMSNMSLGMKLLPFFQRALVLNQELSSLELCNVKIVEAPLPEDFFTIAGIKELSITRCNIKQDVAMSVGQCIRSGHMKTLSLLNLSLEKECAKELMGAISRGSLSRIELRDVRMNSPTIIARMIQRLSKNQHLETLSLDHCGIDDQHVPALSAMLAFSSTSLKKLSLEMNNLNGDCIRKLRTNGLGRNQMLSSLTLSYNPIGDDGANELSDFLISNTGLKSLAMIECDVWDDGCRDFISKLPQMKGLKQLSVDSVWENHGALLLEAITQNFTLNQLWTTHSAMLIKCDPQWQKIGLLFRLNAAKRRILVETDVPGAAWPIVLEQSKDDASSIFHLLTHQPSVIH</sequence>
<keyword evidence="3" id="KW-1185">Reference proteome</keyword>
<name>A0AAD2CBM7_9STRA</name>